<name>A0A2I1EBM6_9GLOM</name>
<dbReference type="Proteomes" id="UP000232688">
    <property type="component" value="Unassembled WGS sequence"/>
</dbReference>
<dbReference type="Proteomes" id="UP000233469">
    <property type="component" value="Unassembled WGS sequence"/>
</dbReference>
<dbReference type="AlphaFoldDB" id="A0A2I1EBM6"/>
<evidence type="ECO:0000313" key="6">
    <source>
        <dbReference type="Proteomes" id="UP000233469"/>
    </source>
</evidence>
<protein>
    <submittedName>
        <fullName evidence="3">Uncharacterized protein</fullName>
    </submittedName>
</protein>
<dbReference type="VEuPathDB" id="FungiDB:FUN_010172"/>
<dbReference type="EMBL" id="LLXJ01000106">
    <property type="protein sequence ID" value="PKC14997.1"/>
    <property type="molecule type" value="Genomic_DNA"/>
</dbReference>
<evidence type="ECO:0000313" key="1">
    <source>
        <dbReference type="EMBL" id="PKC14997.1"/>
    </source>
</evidence>
<comment type="caution">
    <text evidence="3">The sequence shown here is derived from an EMBL/GenBank/DDBJ whole genome shotgun (WGS) entry which is preliminary data.</text>
</comment>
<dbReference type="OrthoDB" id="1028014at2759"/>
<proteinExistence type="predicted"/>
<evidence type="ECO:0000313" key="3">
    <source>
        <dbReference type="EMBL" id="PKK76069.1"/>
    </source>
</evidence>
<gene>
    <name evidence="2" type="ORF">RhiirA1_341765</name>
    <name evidence="1" type="ORF">RhiirA5_283704</name>
    <name evidence="3" type="ORF">RhiirC2_654779</name>
</gene>
<reference evidence="4 6" key="3">
    <citation type="submission" date="2017-10" db="EMBL/GenBank/DDBJ databases">
        <title>Extensive intraspecific genome diversity in a model arbuscular mycorrhizal fungus.</title>
        <authorList>
            <person name="Chen E.C.H."/>
            <person name="Morin E."/>
            <person name="Baudet D."/>
            <person name="Noel J."/>
            <person name="Ndikumana S."/>
            <person name="Charron P."/>
            <person name="St-Onge C."/>
            <person name="Giorgi J."/>
            <person name="Grigoriev I.V."/>
            <person name="Roux C."/>
            <person name="Martin F.M."/>
            <person name="Corradi N."/>
        </authorList>
    </citation>
    <scope>NUCLEOTIDE SEQUENCE [LARGE SCALE GENOMIC DNA]</scope>
    <source>
        <strain evidence="2 4">A1</strain>
        <strain evidence="3 6">C2</strain>
    </source>
</reference>
<dbReference type="PANTHER" id="PTHR34776">
    <property type="entry name" value="F17F16.3 PROTEIN"/>
    <property type="match status" value="1"/>
</dbReference>
<dbReference type="PANTHER" id="PTHR34776:SF1">
    <property type="entry name" value="F17F16.3 PROTEIN"/>
    <property type="match status" value="1"/>
</dbReference>
<sequence length="288" mass="32864">MAQNTVEKGHICFFYRPKVGTEEVHNSDDVQRSYIVLIPYMVRPSVSEEPVLSCFQQANDDKKPESDKPIPGKIRIITIGKKKLPEIKFHVRSWAYVDKAFTDLDEIKEFVSGRKYQTKTRGERSLGSCRLLGKGVYNIVEHKGHTHLAYVLEFPEEPTEVQDDFNIKREGSYVISVKNPETTSPPKTGLPEYEKVTYPAHLKEKFAGRRFLSLSTTEFMDYDGAELLLIGAKDEIAEELGEAGEELEELSDFETKKITPLTAEDVIFKELNLERVVLPSEPLHGLWK</sequence>
<dbReference type="EMBL" id="LLXH01000361">
    <property type="protein sequence ID" value="PKC67930.1"/>
    <property type="molecule type" value="Genomic_DNA"/>
</dbReference>
<organism evidence="3 6">
    <name type="scientific">Rhizophagus irregularis</name>
    <dbReference type="NCBI Taxonomy" id="588596"/>
    <lineage>
        <taxon>Eukaryota</taxon>
        <taxon>Fungi</taxon>
        <taxon>Fungi incertae sedis</taxon>
        <taxon>Mucoromycota</taxon>
        <taxon>Glomeromycotina</taxon>
        <taxon>Glomeromycetes</taxon>
        <taxon>Glomerales</taxon>
        <taxon>Glomeraceae</taxon>
        <taxon>Rhizophagus</taxon>
    </lineage>
</organism>
<dbReference type="Proteomes" id="UP000232722">
    <property type="component" value="Unassembled WGS sequence"/>
</dbReference>
<dbReference type="VEuPathDB" id="FungiDB:RhiirA1_341765"/>
<evidence type="ECO:0000313" key="2">
    <source>
        <dbReference type="EMBL" id="PKC67930.1"/>
    </source>
</evidence>
<dbReference type="EMBL" id="LLXL01000204">
    <property type="protein sequence ID" value="PKK76069.1"/>
    <property type="molecule type" value="Genomic_DNA"/>
</dbReference>
<reference evidence="2 4" key="4">
    <citation type="submission" date="2017-10" db="EMBL/GenBank/DDBJ databases">
        <title>Genome analyses suggest a sexual origin of heterokaryosis in a supposedly ancient asexual fungus.</title>
        <authorList>
            <person name="Corradi N."/>
            <person name="Sedzielewska K."/>
            <person name="Noel J."/>
            <person name="Charron P."/>
            <person name="Farinelli L."/>
            <person name="Marton T."/>
            <person name="Kruger M."/>
            <person name="Pelin A."/>
            <person name="Brachmann A."/>
            <person name="Corradi N."/>
        </authorList>
    </citation>
    <scope>NUCLEOTIDE SEQUENCE [LARGE SCALE GENOMIC DNA]</scope>
    <source>
        <strain evidence="2 4">A1</strain>
    </source>
</reference>
<dbReference type="VEuPathDB" id="FungiDB:RhiirFUN_022027"/>
<evidence type="ECO:0000313" key="4">
    <source>
        <dbReference type="Proteomes" id="UP000232688"/>
    </source>
</evidence>
<reference evidence="5 6" key="1">
    <citation type="submission" date="2016-04" db="EMBL/GenBank/DDBJ databases">
        <title>Genome analyses suggest a sexual origin of heterokaryosis in a supposedly ancient asexual fungus.</title>
        <authorList>
            <person name="Ropars J."/>
            <person name="Sedzielewska K."/>
            <person name="Noel J."/>
            <person name="Charron P."/>
            <person name="Farinelli L."/>
            <person name="Marton T."/>
            <person name="Kruger M."/>
            <person name="Pelin A."/>
            <person name="Brachmann A."/>
            <person name="Corradi N."/>
        </authorList>
    </citation>
    <scope>NUCLEOTIDE SEQUENCE [LARGE SCALE GENOMIC DNA]</scope>
    <source>
        <strain evidence="1 5">A5</strain>
        <strain evidence="3 6">C2</strain>
    </source>
</reference>
<evidence type="ECO:0000313" key="5">
    <source>
        <dbReference type="Proteomes" id="UP000232722"/>
    </source>
</evidence>
<reference evidence="1 5" key="2">
    <citation type="submission" date="2017-09" db="EMBL/GenBank/DDBJ databases">
        <title>Extensive intraspecific genome diversity in a model arbuscular mycorrhizal fungus.</title>
        <authorList>
            <person name="Chen E.C."/>
            <person name="Morin E."/>
            <person name="Beaudet D."/>
            <person name="Noel J."/>
            <person name="Ndikumana S."/>
            <person name="Charron P."/>
            <person name="St-Onge C."/>
            <person name="Giorgi J."/>
            <person name="Grigoriev I.V."/>
            <person name="Roux C."/>
            <person name="Martin F.M."/>
            <person name="Corradi N."/>
        </authorList>
    </citation>
    <scope>NUCLEOTIDE SEQUENCE [LARGE SCALE GENOMIC DNA]</scope>
    <source>
        <strain evidence="1 5">A5</strain>
    </source>
</reference>
<accession>A0A2I1EBM6</accession>